<name>A0AAN6TUJ0_9PEZI</name>
<dbReference type="InterPro" id="IPR036188">
    <property type="entry name" value="FAD/NAD-bd_sf"/>
</dbReference>
<evidence type="ECO:0000256" key="1">
    <source>
        <dbReference type="SAM" id="SignalP"/>
    </source>
</evidence>
<dbReference type="EMBL" id="MU853235">
    <property type="protein sequence ID" value="KAK4121007.1"/>
    <property type="molecule type" value="Genomic_DNA"/>
</dbReference>
<dbReference type="Gene3D" id="1.10.405.20">
    <property type="match status" value="1"/>
</dbReference>
<keyword evidence="3" id="KW-1185">Reference proteome</keyword>
<evidence type="ECO:0000313" key="2">
    <source>
        <dbReference type="EMBL" id="KAK4121007.1"/>
    </source>
</evidence>
<accession>A0AAN6TUJ0</accession>
<dbReference type="AlphaFoldDB" id="A0AAN6TUJ0"/>
<reference evidence="2" key="2">
    <citation type="submission" date="2023-05" db="EMBL/GenBank/DDBJ databases">
        <authorList>
            <consortium name="Lawrence Berkeley National Laboratory"/>
            <person name="Steindorff A."/>
            <person name="Hensen N."/>
            <person name="Bonometti L."/>
            <person name="Westerberg I."/>
            <person name="Brannstrom I.O."/>
            <person name="Guillou S."/>
            <person name="Cros-Aarteil S."/>
            <person name="Calhoun S."/>
            <person name="Haridas S."/>
            <person name="Kuo A."/>
            <person name="Mondo S."/>
            <person name="Pangilinan J."/>
            <person name="Riley R."/>
            <person name="Labutti K."/>
            <person name="Andreopoulos B."/>
            <person name="Lipzen A."/>
            <person name="Chen C."/>
            <person name="Yanf M."/>
            <person name="Daum C."/>
            <person name="Ng V."/>
            <person name="Clum A."/>
            <person name="Ohm R."/>
            <person name="Martin F."/>
            <person name="Silar P."/>
            <person name="Natvig D."/>
            <person name="Lalanne C."/>
            <person name="Gautier V."/>
            <person name="Ament-Velasquez S.L."/>
            <person name="Kruys A."/>
            <person name="Hutchinson M.I."/>
            <person name="Powell A.J."/>
            <person name="Barry K."/>
            <person name="Miller A.N."/>
            <person name="Grigoriev I.V."/>
            <person name="Debuchy R."/>
            <person name="Gladieux P."/>
            <person name="Thoren M.H."/>
            <person name="Johannesson H."/>
        </authorList>
    </citation>
    <scope>NUCLEOTIDE SEQUENCE</scope>
    <source>
        <strain evidence="2">CBS 731.68</strain>
    </source>
</reference>
<dbReference type="Gene3D" id="3.50.50.60">
    <property type="entry name" value="FAD/NAD(P)-binding domain"/>
    <property type="match status" value="1"/>
</dbReference>
<organism evidence="2 3">
    <name type="scientific">Parathielavia appendiculata</name>
    <dbReference type="NCBI Taxonomy" id="2587402"/>
    <lineage>
        <taxon>Eukaryota</taxon>
        <taxon>Fungi</taxon>
        <taxon>Dikarya</taxon>
        <taxon>Ascomycota</taxon>
        <taxon>Pezizomycotina</taxon>
        <taxon>Sordariomycetes</taxon>
        <taxon>Sordariomycetidae</taxon>
        <taxon>Sordariales</taxon>
        <taxon>Chaetomiaceae</taxon>
        <taxon>Parathielavia</taxon>
    </lineage>
</organism>
<evidence type="ECO:0000313" key="3">
    <source>
        <dbReference type="Proteomes" id="UP001302602"/>
    </source>
</evidence>
<dbReference type="Gene3D" id="3.30.70.1990">
    <property type="match status" value="1"/>
</dbReference>
<reference evidence="2" key="1">
    <citation type="journal article" date="2023" name="Mol. Phylogenet. Evol.">
        <title>Genome-scale phylogeny and comparative genomics of the fungal order Sordariales.</title>
        <authorList>
            <person name="Hensen N."/>
            <person name="Bonometti L."/>
            <person name="Westerberg I."/>
            <person name="Brannstrom I.O."/>
            <person name="Guillou S."/>
            <person name="Cros-Aarteil S."/>
            <person name="Calhoun S."/>
            <person name="Haridas S."/>
            <person name="Kuo A."/>
            <person name="Mondo S."/>
            <person name="Pangilinan J."/>
            <person name="Riley R."/>
            <person name="LaButti K."/>
            <person name="Andreopoulos B."/>
            <person name="Lipzen A."/>
            <person name="Chen C."/>
            <person name="Yan M."/>
            <person name="Daum C."/>
            <person name="Ng V."/>
            <person name="Clum A."/>
            <person name="Steindorff A."/>
            <person name="Ohm R.A."/>
            <person name="Martin F."/>
            <person name="Silar P."/>
            <person name="Natvig D.O."/>
            <person name="Lalanne C."/>
            <person name="Gautier V."/>
            <person name="Ament-Velasquez S.L."/>
            <person name="Kruys A."/>
            <person name="Hutchinson M.I."/>
            <person name="Powell A.J."/>
            <person name="Barry K."/>
            <person name="Miller A.N."/>
            <person name="Grigoriev I.V."/>
            <person name="Debuchy R."/>
            <person name="Gladieux P."/>
            <person name="Hiltunen Thoren M."/>
            <person name="Johannesson H."/>
        </authorList>
    </citation>
    <scope>NUCLEOTIDE SEQUENCE</scope>
    <source>
        <strain evidence="2">CBS 731.68</strain>
    </source>
</reference>
<sequence>MKSPQLGFVLALWLKSAASIEGSGYSNATIDVDVAIIGGGSGGIHSAIQLKDAGARVLVLEKKDQIGGHAETYINKETGVVNNIGVSVFEDTDVVKRYFARLGVPTSSVSASPPSTLYDFELGIPIPPPDEGAQQAILAAAKAYSQNVLSKYGWLDQGYFLPDPVPEELYMPIGDLAAKYNFTALLPIMARFNWHFGNQTKVPALYGIKDFGPDFLRSTFGQLIVSGTGNTRSLYDAALKELGSSVLLSTTILAVNRHSTGVTLLVSQNGMVKTIRAKKLLVAIPPTLQSLKSFDLSRSERALFSRFSSLGYFTGVARVPGWNSRSLANVGAFTPFHQPLIPGSRAFRATGTPDEFYFGVGFPTDQVADEDGKAVVRRQLATLAEAGAIPAAAGDAVTFSASSFHMPFNVRVGAADIKKGFYAELLALQGSRNTYWTGAAWAGHNSALVWKFNEGTIVPAIKEDLGLEHQLPLSWNSHLHLTPWMLTTISGVKH</sequence>
<dbReference type="SUPFAM" id="SSF51905">
    <property type="entry name" value="FAD/NAD(P)-binding domain"/>
    <property type="match status" value="1"/>
</dbReference>
<gene>
    <name evidence="2" type="ORF">N657DRAFT_648384</name>
</gene>
<keyword evidence="1" id="KW-0732">Signal</keyword>
<dbReference type="GeneID" id="87830276"/>
<feature type="signal peptide" evidence="1">
    <location>
        <begin position="1"/>
        <end position="19"/>
    </location>
</feature>
<feature type="chain" id="PRO_5042960312" evidence="1">
    <location>
        <begin position="20"/>
        <end position="494"/>
    </location>
</feature>
<dbReference type="Proteomes" id="UP001302602">
    <property type="component" value="Unassembled WGS sequence"/>
</dbReference>
<dbReference type="Pfam" id="PF13450">
    <property type="entry name" value="NAD_binding_8"/>
    <property type="match status" value="1"/>
</dbReference>
<protein>
    <submittedName>
        <fullName evidence="2">FAD/NAD(P)-binding domain-containing protein</fullName>
    </submittedName>
</protein>
<proteinExistence type="predicted"/>
<dbReference type="PRINTS" id="PR00411">
    <property type="entry name" value="PNDRDTASEI"/>
</dbReference>
<comment type="caution">
    <text evidence="2">The sequence shown here is derived from an EMBL/GenBank/DDBJ whole genome shotgun (WGS) entry which is preliminary data.</text>
</comment>
<dbReference type="RefSeq" id="XP_062644778.1">
    <property type="nucleotide sequence ID" value="XM_062793507.1"/>
</dbReference>